<gene>
    <name evidence="1" type="ORF">ACFQPB_23170</name>
</gene>
<proteinExistence type="predicted"/>
<reference evidence="2" key="1">
    <citation type="journal article" date="2019" name="Int. J. Syst. Evol. Microbiol.">
        <title>The Global Catalogue of Microorganisms (GCM) 10K type strain sequencing project: providing services to taxonomists for standard genome sequencing and annotation.</title>
        <authorList>
            <consortium name="The Broad Institute Genomics Platform"/>
            <consortium name="The Broad Institute Genome Sequencing Center for Infectious Disease"/>
            <person name="Wu L."/>
            <person name="Ma J."/>
        </authorList>
    </citation>
    <scope>NUCLEOTIDE SEQUENCE [LARGE SCALE GENOMIC DNA]</scope>
    <source>
        <strain evidence="2">CGMCC 1.12371</strain>
    </source>
</reference>
<evidence type="ECO:0000313" key="2">
    <source>
        <dbReference type="Proteomes" id="UP001596501"/>
    </source>
</evidence>
<dbReference type="RefSeq" id="WP_382228603.1">
    <property type="nucleotide sequence ID" value="NZ_JBHTCA010000047.1"/>
</dbReference>
<evidence type="ECO:0000313" key="1">
    <source>
        <dbReference type="EMBL" id="MFC7411760.1"/>
    </source>
</evidence>
<protein>
    <submittedName>
        <fullName evidence="1">Uncharacterized protein</fullName>
    </submittedName>
</protein>
<sequence>MPRTADAFYRSAVKIGNHPFIEFAGLMNEYIAACQLAHNDGVDFSECNVHNGKTLPLKPFMSDYINEKLECIFSGAKVMATPV</sequence>
<comment type="caution">
    <text evidence="1">The sequence shown here is derived from an EMBL/GenBank/DDBJ whole genome shotgun (WGS) entry which is preliminary data.</text>
</comment>
<accession>A0ABW2QQS4</accession>
<dbReference type="Proteomes" id="UP001596501">
    <property type="component" value="Unassembled WGS sequence"/>
</dbReference>
<name>A0ABW2QQS4_9BURK</name>
<dbReference type="EMBL" id="JBHTCA010000047">
    <property type="protein sequence ID" value="MFC7411760.1"/>
    <property type="molecule type" value="Genomic_DNA"/>
</dbReference>
<organism evidence="1 2">
    <name type="scientific">Hydrogenophaga atypica</name>
    <dbReference type="NCBI Taxonomy" id="249409"/>
    <lineage>
        <taxon>Bacteria</taxon>
        <taxon>Pseudomonadati</taxon>
        <taxon>Pseudomonadota</taxon>
        <taxon>Betaproteobacteria</taxon>
        <taxon>Burkholderiales</taxon>
        <taxon>Comamonadaceae</taxon>
        <taxon>Hydrogenophaga</taxon>
    </lineage>
</organism>
<keyword evidence="2" id="KW-1185">Reference proteome</keyword>